<dbReference type="GO" id="GO:0016807">
    <property type="term" value="F:cysteine-type carboxypeptidase activity"/>
    <property type="evidence" value="ECO:0007669"/>
    <property type="project" value="TreeGrafter"/>
</dbReference>
<dbReference type="GO" id="GO:0004843">
    <property type="term" value="F:cysteine-type deubiquitinase activity"/>
    <property type="evidence" value="ECO:0007669"/>
    <property type="project" value="InterPro"/>
</dbReference>
<gene>
    <name evidence="3" type="ORF">NLU13_4396</name>
</gene>
<dbReference type="EMBL" id="JAPDFR010000003">
    <property type="protein sequence ID" value="KAK0388151.1"/>
    <property type="molecule type" value="Genomic_DNA"/>
</dbReference>
<organism evidence="3 4">
    <name type="scientific">Sarocladium strictum</name>
    <name type="common">Black bundle disease fungus</name>
    <name type="synonym">Acremonium strictum</name>
    <dbReference type="NCBI Taxonomy" id="5046"/>
    <lineage>
        <taxon>Eukaryota</taxon>
        <taxon>Fungi</taxon>
        <taxon>Dikarya</taxon>
        <taxon>Ascomycota</taxon>
        <taxon>Pezizomycotina</taxon>
        <taxon>Sordariomycetes</taxon>
        <taxon>Hypocreomycetidae</taxon>
        <taxon>Hypocreales</taxon>
        <taxon>Sarocladiaceae</taxon>
        <taxon>Sarocladium</taxon>
    </lineage>
</organism>
<dbReference type="PANTHER" id="PTHR18063:SF6">
    <property type="entry name" value="UBIQUITIN CARBOXYL-TERMINAL HYDROLASE"/>
    <property type="match status" value="1"/>
</dbReference>
<evidence type="ECO:0000256" key="1">
    <source>
        <dbReference type="SAM" id="MobiDB-lite"/>
    </source>
</evidence>
<dbReference type="InterPro" id="IPR007518">
    <property type="entry name" value="MINDY"/>
</dbReference>
<feature type="region of interest" description="Disordered" evidence="1">
    <location>
        <begin position="1"/>
        <end position="302"/>
    </location>
</feature>
<dbReference type="Proteomes" id="UP001175261">
    <property type="component" value="Unassembled WGS sequence"/>
</dbReference>
<comment type="caution">
    <text evidence="3">The sequence shown here is derived from an EMBL/GenBank/DDBJ whole genome shotgun (WGS) entry which is preliminary data.</text>
</comment>
<feature type="compositionally biased region" description="Low complexity" evidence="1">
    <location>
        <begin position="734"/>
        <end position="743"/>
    </location>
</feature>
<feature type="compositionally biased region" description="Basic and acidic residues" evidence="1">
    <location>
        <begin position="283"/>
        <end position="292"/>
    </location>
</feature>
<feature type="compositionally biased region" description="Low complexity" evidence="1">
    <location>
        <begin position="8"/>
        <end position="21"/>
    </location>
</feature>
<feature type="compositionally biased region" description="Low complexity" evidence="1">
    <location>
        <begin position="824"/>
        <end position="855"/>
    </location>
</feature>
<dbReference type="GO" id="GO:0005829">
    <property type="term" value="C:cytosol"/>
    <property type="evidence" value="ECO:0007669"/>
    <property type="project" value="TreeGrafter"/>
</dbReference>
<evidence type="ECO:0000259" key="2">
    <source>
        <dbReference type="Pfam" id="PF04424"/>
    </source>
</evidence>
<feature type="compositionally biased region" description="Basic and acidic residues" evidence="1">
    <location>
        <begin position="863"/>
        <end position="873"/>
    </location>
</feature>
<protein>
    <recommendedName>
        <fullName evidence="2">MINDY deubiquitinase domain-containing protein</fullName>
    </recommendedName>
</protein>
<feature type="compositionally biased region" description="Polar residues" evidence="1">
    <location>
        <begin position="260"/>
        <end position="272"/>
    </location>
</feature>
<feature type="domain" description="MINDY deubiquitinase" evidence="2">
    <location>
        <begin position="305"/>
        <end position="609"/>
    </location>
</feature>
<sequence length="873" mass="95477">MIPRKPVGDSSSSPDGLRPSSQVADNPWHDGQVTDNAWEDFGIRNRNNNSPSDSRSPHVPNVPRPGDVPHVTKSGEALNAWDPSQLNERRPPKIETTSGFPEVLRPGAGGNRAETNPFLKQRHSPTEPGPPSDAFSKLDLEESATNPWRPNDDGTPALISSDPPPPIVLQTENSDPWAQPKGPSPQPASSPAVVSLPSEDGSGWDDEPPLIKVRAPDAPPKTEMSRELAEDEHVWDDLDDPTSAKGKNKATDGDDWNLIDTDSASSSPTKKTNQVEEPPLTPKPDKPTERKKWVPPRQPVDGKSETYQIKNIEWQDLSMGREMRTSPILVQNANGPCPLVALVNALTLTTPSNIPDTALVQILRSREQVSLNLLLDAVFDELMSSRRTTYDDALPDVSELYSFLQSLHTGMNVNPRFVPSASMVEAYQNTSLTHLDAAERTELIPGTFENTAEMGLYATFSIPLIHGWLPPRSEPVYEAFERQAASYEDAQNLFFREEELESKLMSPSGALSNEEQQLYQDILTIKSFLDTSATQLTPWGIEVIRKSMRPGTFAIFFRNDHFSTLYCHPESRELFSLVTDAGYRTHTKVVWESLVDVNGERTQFLTGDYRPIRSGDLVSNSTGTRVESQGDHWETLHNFHGKATGPNERSVAGKIFDHEQEDRDLALALQLQEEEEERQREDEARRQRERQLSEQYIEQQGRQPGVASGGGRGGPLGRGGRGGRGGGAIGRGGTTASAGSSTGLVPERRSSNSVNAPVTSTTPPRSPAPAQVVRPLIPPRRTGTLPQAGEEAAPTYEQAQSDPTYEPPIGHPAHATSSRDSRRTSGASTGPATTSTSALPARGGGQVPVRGGRLPQRPPGPYGRDRDRDCVIM</sequence>
<dbReference type="AlphaFoldDB" id="A0AA39GJF5"/>
<dbReference type="InterPro" id="IPR033979">
    <property type="entry name" value="MINDY_domain"/>
</dbReference>
<accession>A0AA39GJF5</accession>
<evidence type="ECO:0000313" key="3">
    <source>
        <dbReference type="EMBL" id="KAK0388151.1"/>
    </source>
</evidence>
<dbReference type="PANTHER" id="PTHR18063">
    <property type="entry name" value="NF-E2 INDUCIBLE PROTEIN"/>
    <property type="match status" value="1"/>
</dbReference>
<feature type="compositionally biased region" description="Gly residues" evidence="1">
    <location>
        <begin position="707"/>
        <end position="733"/>
    </location>
</feature>
<feature type="compositionally biased region" description="Low complexity" evidence="1">
    <location>
        <begin position="44"/>
        <end position="54"/>
    </location>
</feature>
<keyword evidence="4" id="KW-1185">Reference proteome</keyword>
<feature type="region of interest" description="Disordered" evidence="1">
    <location>
        <begin position="695"/>
        <end position="873"/>
    </location>
</feature>
<evidence type="ECO:0000313" key="4">
    <source>
        <dbReference type="Proteomes" id="UP001175261"/>
    </source>
</evidence>
<dbReference type="GO" id="GO:1990380">
    <property type="term" value="F:K48-linked deubiquitinase activity"/>
    <property type="evidence" value="ECO:0007669"/>
    <property type="project" value="InterPro"/>
</dbReference>
<feature type="compositionally biased region" description="Basic and acidic residues" evidence="1">
    <location>
        <begin position="223"/>
        <end position="236"/>
    </location>
</feature>
<dbReference type="GO" id="GO:0071108">
    <property type="term" value="P:protein K48-linked deubiquitination"/>
    <property type="evidence" value="ECO:0007669"/>
    <property type="project" value="TreeGrafter"/>
</dbReference>
<name>A0AA39GJF5_SARSR</name>
<reference evidence="3" key="1">
    <citation type="submission" date="2022-10" db="EMBL/GenBank/DDBJ databases">
        <title>Determination and structural analysis of whole genome sequence of Sarocladium strictum F4-1.</title>
        <authorList>
            <person name="Hu L."/>
            <person name="Jiang Y."/>
        </authorList>
    </citation>
    <scope>NUCLEOTIDE SEQUENCE</scope>
    <source>
        <strain evidence="3">F4-1</strain>
    </source>
</reference>
<proteinExistence type="predicted"/>
<feature type="compositionally biased region" description="Low complexity" evidence="1">
    <location>
        <begin position="189"/>
        <end position="198"/>
    </location>
</feature>
<dbReference type="GO" id="GO:0071944">
    <property type="term" value="C:cell periphery"/>
    <property type="evidence" value="ECO:0007669"/>
    <property type="project" value="TreeGrafter"/>
</dbReference>
<dbReference type="Pfam" id="PF04424">
    <property type="entry name" value="MINDY_DUB"/>
    <property type="match status" value="1"/>
</dbReference>